<evidence type="ECO:0000313" key="2">
    <source>
        <dbReference type="Proteomes" id="UP000828941"/>
    </source>
</evidence>
<gene>
    <name evidence="1" type="ORF">L6164_017574</name>
</gene>
<sequence>MSTFRQYTRDDSFTKFAHVQKIIPILTEYQIALAFARDYDENGKPTNGMFKPYWDTKKVTADKIIQFKNENPNLQVNVFISIGDRDAKYPFKPTDKDSWVSNATNSIEGIINDYFQPLEGIVGIGIDVYYEHVGDEDDFARYVGQLIKNLKEKHLISLASIAPSSELKNVYLKLYQQYDDSIDFVDYQFYNEKEPIPDTGKFLEVYEKIAGKFPPKNKILAGYSSVRKDWANLAPIVFFIAGTIIVVTGQAHGASIWDIDSGVPAGWELSLPFGLMLPPESHKST</sequence>
<keyword evidence="2" id="KW-1185">Reference proteome</keyword>
<name>A0ACB9NBV0_BAUVA</name>
<dbReference type="EMBL" id="CM039432">
    <property type="protein sequence ID" value="KAI4332686.1"/>
    <property type="molecule type" value="Genomic_DNA"/>
</dbReference>
<proteinExistence type="predicted"/>
<dbReference type="Proteomes" id="UP000828941">
    <property type="component" value="Chromosome 7"/>
</dbReference>
<comment type="caution">
    <text evidence="1">The sequence shown here is derived from an EMBL/GenBank/DDBJ whole genome shotgun (WGS) entry which is preliminary data.</text>
</comment>
<organism evidence="1 2">
    <name type="scientific">Bauhinia variegata</name>
    <name type="common">Purple orchid tree</name>
    <name type="synonym">Phanera variegata</name>
    <dbReference type="NCBI Taxonomy" id="167791"/>
    <lineage>
        <taxon>Eukaryota</taxon>
        <taxon>Viridiplantae</taxon>
        <taxon>Streptophyta</taxon>
        <taxon>Embryophyta</taxon>
        <taxon>Tracheophyta</taxon>
        <taxon>Spermatophyta</taxon>
        <taxon>Magnoliopsida</taxon>
        <taxon>eudicotyledons</taxon>
        <taxon>Gunneridae</taxon>
        <taxon>Pentapetalae</taxon>
        <taxon>rosids</taxon>
        <taxon>fabids</taxon>
        <taxon>Fabales</taxon>
        <taxon>Fabaceae</taxon>
        <taxon>Cercidoideae</taxon>
        <taxon>Cercideae</taxon>
        <taxon>Bauhiniinae</taxon>
        <taxon>Bauhinia</taxon>
    </lineage>
</organism>
<reference evidence="1 2" key="1">
    <citation type="journal article" date="2022" name="DNA Res.">
        <title>Chromosomal-level genome assembly of the orchid tree Bauhinia variegata (Leguminosae; Cercidoideae) supports the allotetraploid origin hypothesis of Bauhinia.</title>
        <authorList>
            <person name="Zhong Y."/>
            <person name="Chen Y."/>
            <person name="Zheng D."/>
            <person name="Pang J."/>
            <person name="Liu Y."/>
            <person name="Luo S."/>
            <person name="Meng S."/>
            <person name="Qian L."/>
            <person name="Wei D."/>
            <person name="Dai S."/>
            <person name="Zhou R."/>
        </authorList>
    </citation>
    <scope>NUCLEOTIDE SEQUENCE [LARGE SCALE GENOMIC DNA]</scope>
    <source>
        <strain evidence="1">BV-YZ2020</strain>
    </source>
</reference>
<protein>
    <submittedName>
        <fullName evidence="1">Uncharacterized protein</fullName>
    </submittedName>
</protein>
<evidence type="ECO:0000313" key="1">
    <source>
        <dbReference type="EMBL" id="KAI4332686.1"/>
    </source>
</evidence>
<accession>A0ACB9NBV0</accession>